<protein>
    <recommendedName>
        <fullName evidence="4">Cytochrome c</fullName>
    </recommendedName>
</protein>
<dbReference type="AlphaFoldDB" id="D0KWU3"/>
<organism evidence="2 3">
    <name type="scientific">Halothiobacillus neapolitanus (strain ATCC 23641 / DSM 15147 / CIP 104769 / NCIMB 8539 / c2)</name>
    <name type="common">Thiobacillus neapolitanus</name>
    <dbReference type="NCBI Taxonomy" id="555778"/>
    <lineage>
        <taxon>Bacteria</taxon>
        <taxon>Pseudomonadati</taxon>
        <taxon>Pseudomonadota</taxon>
        <taxon>Gammaproteobacteria</taxon>
        <taxon>Chromatiales</taxon>
        <taxon>Halothiobacillaceae</taxon>
        <taxon>Halothiobacillus</taxon>
    </lineage>
</organism>
<dbReference type="InterPro" id="IPR036909">
    <property type="entry name" value="Cyt_c-like_dom_sf"/>
</dbReference>
<dbReference type="GO" id="GO:0009055">
    <property type="term" value="F:electron transfer activity"/>
    <property type="evidence" value="ECO:0007669"/>
    <property type="project" value="InterPro"/>
</dbReference>
<feature type="signal peptide" evidence="1">
    <location>
        <begin position="1"/>
        <end position="29"/>
    </location>
</feature>
<evidence type="ECO:0000313" key="2">
    <source>
        <dbReference type="EMBL" id="ACX97063.1"/>
    </source>
</evidence>
<proteinExistence type="predicted"/>
<evidence type="ECO:0008006" key="4">
    <source>
        <dbReference type="Google" id="ProtNLM"/>
    </source>
</evidence>
<dbReference type="Proteomes" id="UP000009102">
    <property type="component" value="Chromosome"/>
</dbReference>
<dbReference type="EMBL" id="CP001801">
    <property type="protein sequence ID" value="ACX97063.1"/>
    <property type="molecule type" value="Genomic_DNA"/>
</dbReference>
<accession>D0KWU3</accession>
<dbReference type="eggNOG" id="COG2010">
    <property type="taxonomic scope" value="Bacteria"/>
</dbReference>
<dbReference type="STRING" id="555778.Hneap_2248"/>
<keyword evidence="1" id="KW-0732">Signal</keyword>
<name>D0KWU3_HALNC</name>
<keyword evidence="3" id="KW-1185">Reference proteome</keyword>
<evidence type="ECO:0000256" key="1">
    <source>
        <dbReference type="SAM" id="SignalP"/>
    </source>
</evidence>
<feature type="chain" id="PRO_5003009552" description="Cytochrome c" evidence="1">
    <location>
        <begin position="30"/>
        <end position="112"/>
    </location>
</feature>
<evidence type="ECO:0000313" key="3">
    <source>
        <dbReference type="Proteomes" id="UP000009102"/>
    </source>
</evidence>
<reference evidence="2 3" key="1">
    <citation type="submission" date="2009-10" db="EMBL/GenBank/DDBJ databases">
        <title>Complete sequence of Halothiobacillus neapolitanus c2.</title>
        <authorList>
            <consortium name="US DOE Joint Genome Institute"/>
            <person name="Lucas S."/>
            <person name="Copeland A."/>
            <person name="Lapidus A."/>
            <person name="Glavina del Rio T."/>
            <person name="Tice H."/>
            <person name="Bruce D."/>
            <person name="Goodwin L."/>
            <person name="Pitluck S."/>
            <person name="Davenport K."/>
            <person name="Brettin T."/>
            <person name="Detter J.C."/>
            <person name="Han C."/>
            <person name="Tapia R."/>
            <person name="Larimer F."/>
            <person name="Land M."/>
            <person name="Hauser L."/>
            <person name="Kyrpides N."/>
            <person name="Mikhailova N."/>
            <person name="Kerfeld C."/>
            <person name="Cannon G."/>
            <person name="Heinhort S."/>
        </authorList>
    </citation>
    <scope>NUCLEOTIDE SEQUENCE [LARGE SCALE GENOMIC DNA]</scope>
    <source>
        <strain evidence="3">ATCC 23641 / c2</strain>
    </source>
</reference>
<dbReference type="SUPFAM" id="SSF46626">
    <property type="entry name" value="Cytochrome c"/>
    <property type="match status" value="1"/>
</dbReference>
<dbReference type="KEGG" id="hna:Hneap_2248"/>
<dbReference type="HOGENOM" id="CLU_159396_2_1_6"/>
<dbReference type="GO" id="GO:0020037">
    <property type="term" value="F:heme binding"/>
    <property type="evidence" value="ECO:0007669"/>
    <property type="project" value="InterPro"/>
</dbReference>
<sequence length="112" mass="12353">MNSTPFNQKHLASALVAAFMVTVAPAVLAEPHDAQWGQELHAQHCADCHSAPHDAAFYTSKRGGKIKSLAGLNTMVQSCANHFNVPWFDEEVNAVSAYLNQTYYQFDQTRAD</sequence>
<dbReference type="RefSeq" id="WP_012825094.1">
    <property type="nucleotide sequence ID" value="NC_013422.1"/>
</dbReference>
<gene>
    <name evidence="2" type="ordered locus">Hneap_2248</name>
</gene>
<dbReference type="OrthoDB" id="9796294at2"/>